<sequence>MMMTSGFSLSPPNSTFLYMTCFLTTITGSNPLDPPRFILRWFTRSVEMDIRGHATLASAHILFSNGLVGSADTVEFSTQSGILTAKRVPLSDSETKEGSFMIELSLPMIPTCEYNSNDVSMFSKALNGATIVDVKGTTTASTIPEALNGVAKAASTDKIIVVLSFWESVMELQPRVGDIMKCPGKVMIVTAAAPQGSPFDFCSRLFAPKLGLNEVKKLTCNFIGATLLFLLVVATNKTSKVFTFTSTSFDWCFCSFKTL</sequence>
<protein>
    <submittedName>
        <fullName evidence="1">Phenazine biosynthesis PhzF protein</fullName>
    </submittedName>
</protein>
<reference evidence="1 2" key="1">
    <citation type="submission" date="2020-12" db="EMBL/GenBank/DDBJ databases">
        <title>Concerted genomic and epigenomic changes stabilize Arabidopsis allopolyploids.</title>
        <authorList>
            <person name="Chen Z."/>
        </authorList>
    </citation>
    <scope>NUCLEOTIDE SEQUENCE [LARGE SCALE GENOMIC DNA]</scope>
    <source>
        <strain evidence="1">As9502</strain>
        <tissue evidence="1">Leaf</tissue>
    </source>
</reference>
<keyword evidence="2" id="KW-1185">Reference proteome</keyword>
<dbReference type="EMBL" id="JAEFBJ010000011">
    <property type="protein sequence ID" value="KAG7557821.1"/>
    <property type="molecule type" value="Genomic_DNA"/>
</dbReference>
<comment type="caution">
    <text evidence="1">The sequence shown here is derived from an EMBL/GenBank/DDBJ whole genome shotgun (WGS) entry which is preliminary data.</text>
</comment>
<dbReference type="InterPro" id="IPR003719">
    <property type="entry name" value="Phenazine_PhzF-like"/>
</dbReference>
<dbReference type="Pfam" id="PF02567">
    <property type="entry name" value="PhzC-PhzF"/>
    <property type="match status" value="1"/>
</dbReference>
<dbReference type="PANTHER" id="PTHR13774:SF33">
    <property type="entry name" value="BNAC08G10830D PROTEIN"/>
    <property type="match status" value="1"/>
</dbReference>
<accession>A0A8T1ZGW4</accession>
<dbReference type="OrthoDB" id="75169at2759"/>
<dbReference type="AlphaFoldDB" id="A0A8T1ZGW4"/>
<dbReference type="GO" id="GO:0016853">
    <property type="term" value="F:isomerase activity"/>
    <property type="evidence" value="ECO:0007669"/>
    <property type="project" value="TreeGrafter"/>
</dbReference>
<proteinExistence type="predicted"/>
<dbReference type="PANTHER" id="PTHR13774">
    <property type="entry name" value="PHENAZINE BIOSYNTHESIS PROTEIN"/>
    <property type="match status" value="1"/>
</dbReference>
<gene>
    <name evidence="1" type="ORF">ISN44_As11g037650</name>
</gene>
<dbReference type="GO" id="GO:0005737">
    <property type="term" value="C:cytoplasm"/>
    <property type="evidence" value="ECO:0007669"/>
    <property type="project" value="TreeGrafter"/>
</dbReference>
<name>A0A8T1ZGW4_ARASU</name>
<organism evidence="1 2">
    <name type="scientific">Arabidopsis suecica</name>
    <name type="common">Swedish thale-cress</name>
    <name type="synonym">Cardaminopsis suecica</name>
    <dbReference type="NCBI Taxonomy" id="45249"/>
    <lineage>
        <taxon>Eukaryota</taxon>
        <taxon>Viridiplantae</taxon>
        <taxon>Streptophyta</taxon>
        <taxon>Embryophyta</taxon>
        <taxon>Tracheophyta</taxon>
        <taxon>Spermatophyta</taxon>
        <taxon>Magnoliopsida</taxon>
        <taxon>eudicotyledons</taxon>
        <taxon>Gunneridae</taxon>
        <taxon>Pentapetalae</taxon>
        <taxon>rosids</taxon>
        <taxon>malvids</taxon>
        <taxon>Brassicales</taxon>
        <taxon>Brassicaceae</taxon>
        <taxon>Camelineae</taxon>
        <taxon>Arabidopsis</taxon>
    </lineage>
</organism>
<evidence type="ECO:0000313" key="1">
    <source>
        <dbReference type="EMBL" id="KAG7557821.1"/>
    </source>
</evidence>
<dbReference type="Proteomes" id="UP000694251">
    <property type="component" value="Chromosome 11"/>
</dbReference>
<evidence type="ECO:0000313" key="2">
    <source>
        <dbReference type="Proteomes" id="UP000694251"/>
    </source>
</evidence>